<dbReference type="STRING" id="694327.DFW101_3133"/>
<dbReference type="Proteomes" id="UP000004662">
    <property type="component" value="Chromosome"/>
</dbReference>
<keyword evidence="7" id="KW-0902">Two-component regulatory system</keyword>
<dbReference type="InterPro" id="IPR036890">
    <property type="entry name" value="HATPase_C_sf"/>
</dbReference>
<evidence type="ECO:0000256" key="8">
    <source>
        <dbReference type="ARBA" id="ARBA00023136"/>
    </source>
</evidence>
<feature type="coiled-coil region" evidence="9">
    <location>
        <begin position="155"/>
        <end position="183"/>
    </location>
</feature>
<evidence type="ECO:0000256" key="1">
    <source>
        <dbReference type="ARBA" id="ARBA00004651"/>
    </source>
</evidence>
<feature type="region of interest" description="Disordered" evidence="10">
    <location>
        <begin position="1"/>
        <end position="26"/>
    </location>
</feature>
<gene>
    <name evidence="12" type="ORF">DFW101_3133</name>
</gene>
<dbReference type="InterPro" id="IPR011712">
    <property type="entry name" value="Sig_transdc_His_kin_sub3_dim/P"/>
</dbReference>
<comment type="subcellular location">
    <subcellularLocation>
        <location evidence="1">Cell membrane</location>
        <topology evidence="1">Multi-pass membrane protein</topology>
    </subcellularLocation>
</comment>
<dbReference type="SMART" id="SM00387">
    <property type="entry name" value="HATPase_c"/>
    <property type="match status" value="1"/>
</dbReference>
<keyword evidence="9" id="KW-0175">Coiled coil</keyword>
<keyword evidence="6" id="KW-1133">Transmembrane helix</keyword>
<keyword evidence="5 12" id="KW-0418">Kinase</keyword>
<evidence type="ECO:0000256" key="3">
    <source>
        <dbReference type="ARBA" id="ARBA00022679"/>
    </source>
</evidence>
<proteinExistence type="predicted"/>
<keyword evidence="13" id="KW-1185">Reference proteome</keyword>
<dbReference type="InterPro" id="IPR005467">
    <property type="entry name" value="His_kinase_dom"/>
</dbReference>
<dbReference type="CDD" id="cd16917">
    <property type="entry name" value="HATPase_UhpB-NarQ-NarX-like"/>
    <property type="match status" value="1"/>
</dbReference>
<reference evidence="13" key="1">
    <citation type="journal article" date="2015" name="Genome Announc.">
        <title>High-Quality Draft Genome Sequence of Desulfovibrio carbinoliphilus FW-101-2B, an Organic Acid-Oxidizing Sulfate-Reducing Bacterium Isolated from Uranium(VI)-Contaminated Groundwater.</title>
        <authorList>
            <person name="Ramsay B.D."/>
            <person name="Hwang C."/>
            <person name="Woo H.L."/>
            <person name="Carroll S.L."/>
            <person name="Lucas S."/>
            <person name="Han J."/>
            <person name="Lapidus A.L."/>
            <person name="Cheng J.F."/>
            <person name="Goodwin L.A."/>
            <person name="Pitluck S."/>
            <person name="Peters L."/>
            <person name="Chertkov O."/>
            <person name="Held B."/>
            <person name="Detter J.C."/>
            <person name="Han C.S."/>
            <person name="Tapia R."/>
            <person name="Land M.L."/>
            <person name="Hauser L.J."/>
            <person name="Kyrpides N.C."/>
            <person name="Ivanova N.N."/>
            <person name="Mikhailova N."/>
            <person name="Pagani I."/>
            <person name="Woyke T."/>
            <person name="Arkin A.P."/>
            <person name="Dehal P."/>
            <person name="Chivian D."/>
            <person name="Criddle C.S."/>
            <person name="Wu W."/>
            <person name="Chakraborty R."/>
            <person name="Hazen T.C."/>
            <person name="Fields M.W."/>
        </authorList>
    </citation>
    <scope>NUCLEOTIDE SEQUENCE [LARGE SCALE GENOMIC DNA]</scope>
    <source>
        <strain evidence="13">FW-101-2B</strain>
    </source>
</reference>
<dbReference type="PANTHER" id="PTHR24421">
    <property type="entry name" value="NITRATE/NITRITE SENSOR PROTEIN NARX-RELATED"/>
    <property type="match status" value="1"/>
</dbReference>
<keyword evidence="8" id="KW-0472">Membrane</keyword>
<organism evidence="12 13">
    <name type="scientific">Solidesulfovibrio carbinoliphilus subsp. oakridgensis</name>
    <dbReference type="NCBI Taxonomy" id="694327"/>
    <lineage>
        <taxon>Bacteria</taxon>
        <taxon>Pseudomonadati</taxon>
        <taxon>Thermodesulfobacteriota</taxon>
        <taxon>Desulfovibrionia</taxon>
        <taxon>Desulfovibrionales</taxon>
        <taxon>Desulfovibrionaceae</taxon>
        <taxon>Solidesulfovibrio</taxon>
    </lineage>
</organism>
<evidence type="ECO:0000313" key="12">
    <source>
        <dbReference type="EMBL" id="EHJ49133.1"/>
    </source>
</evidence>
<dbReference type="EMBL" id="CM001368">
    <property type="protein sequence ID" value="EHJ49133.1"/>
    <property type="molecule type" value="Genomic_DNA"/>
</dbReference>
<protein>
    <submittedName>
        <fullName evidence="12">GAF sensor signal transduction histidine kinase</fullName>
    </submittedName>
</protein>
<dbReference type="RefSeq" id="WP_009182483.1">
    <property type="nucleotide sequence ID" value="NZ_CM001368.1"/>
</dbReference>
<dbReference type="OrthoDB" id="6231at2"/>
<dbReference type="GO" id="GO:0000155">
    <property type="term" value="F:phosphorelay sensor kinase activity"/>
    <property type="evidence" value="ECO:0007669"/>
    <property type="project" value="InterPro"/>
</dbReference>
<dbReference type="Gene3D" id="1.20.5.1930">
    <property type="match status" value="1"/>
</dbReference>
<name>G7Q8P6_9BACT</name>
<dbReference type="Pfam" id="PF07730">
    <property type="entry name" value="HisKA_3"/>
    <property type="match status" value="1"/>
</dbReference>
<dbReference type="PANTHER" id="PTHR24421:SF37">
    <property type="entry name" value="SENSOR HISTIDINE KINASE NARS"/>
    <property type="match status" value="1"/>
</dbReference>
<evidence type="ECO:0000256" key="6">
    <source>
        <dbReference type="ARBA" id="ARBA00022989"/>
    </source>
</evidence>
<accession>G7Q8P6</accession>
<feature type="domain" description="Histidine kinase" evidence="11">
    <location>
        <begin position="183"/>
        <end position="384"/>
    </location>
</feature>
<dbReference type="SUPFAM" id="SSF55874">
    <property type="entry name" value="ATPase domain of HSP90 chaperone/DNA topoisomerase II/histidine kinase"/>
    <property type="match status" value="1"/>
</dbReference>
<dbReference type="PROSITE" id="PS50109">
    <property type="entry name" value="HIS_KIN"/>
    <property type="match status" value="1"/>
</dbReference>
<evidence type="ECO:0000256" key="7">
    <source>
        <dbReference type="ARBA" id="ARBA00023012"/>
    </source>
</evidence>
<evidence type="ECO:0000256" key="4">
    <source>
        <dbReference type="ARBA" id="ARBA00022692"/>
    </source>
</evidence>
<evidence type="ECO:0000256" key="10">
    <source>
        <dbReference type="SAM" id="MobiDB-lite"/>
    </source>
</evidence>
<keyword evidence="3" id="KW-0808">Transferase</keyword>
<dbReference type="Pfam" id="PF02518">
    <property type="entry name" value="HATPase_c"/>
    <property type="match status" value="1"/>
</dbReference>
<keyword evidence="2" id="KW-1003">Cell membrane</keyword>
<dbReference type="HOGENOM" id="CLU_048405_0_0_7"/>
<dbReference type="InterPro" id="IPR003594">
    <property type="entry name" value="HATPase_dom"/>
</dbReference>
<evidence type="ECO:0000313" key="13">
    <source>
        <dbReference type="Proteomes" id="UP000004662"/>
    </source>
</evidence>
<dbReference type="eggNOG" id="COG4585">
    <property type="taxonomic scope" value="Bacteria"/>
</dbReference>
<keyword evidence="4" id="KW-0812">Transmembrane</keyword>
<evidence type="ECO:0000256" key="9">
    <source>
        <dbReference type="SAM" id="Coils"/>
    </source>
</evidence>
<sequence length="391" mass="43079">MDKTVASRGTGQAGPRTEGTPEAGPAAEHAAILGALRERIKELDCLYEITRLSQRHDLALDDILSGVCGIVARAWQYPEIACVKLTVGGRGFATNAARRPVAKQSGRIRVHGEVVGRLEVGYQSKCPACDEGPFLREERHLLNAVADHLGRIIEARENEERLRQLSRELIKAQENERQRIARELHDDVGQALSVTRLNLDRLLPLLDASDPDEAQPARETVLECSTRLGAAIMSLRDLAYTLLPPALGQLGLAETAFRLCEEQSARHGLPIHFFADGMEALRLPFETSINLYRVLQEGLANACRHGRCSAITVRLLASHPHCLLRIADDGQGFDPEVRLPQALSEKRMGLWSMRERVRLLGGRLTLRARPGKGVRITVEVPVEGQGPCQAL</sequence>
<dbReference type="AlphaFoldDB" id="G7Q8P6"/>
<dbReference type="GO" id="GO:0046983">
    <property type="term" value="F:protein dimerization activity"/>
    <property type="evidence" value="ECO:0007669"/>
    <property type="project" value="InterPro"/>
</dbReference>
<dbReference type="GO" id="GO:0005886">
    <property type="term" value="C:plasma membrane"/>
    <property type="evidence" value="ECO:0007669"/>
    <property type="project" value="UniProtKB-SubCell"/>
</dbReference>
<evidence type="ECO:0000256" key="5">
    <source>
        <dbReference type="ARBA" id="ARBA00022777"/>
    </source>
</evidence>
<evidence type="ECO:0000259" key="11">
    <source>
        <dbReference type="PROSITE" id="PS50109"/>
    </source>
</evidence>
<dbReference type="Gene3D" id="3.30.565.10">
    <property type="entry name" value="Histidine kinase-like ATPase, C-terminal domain"/>
    <property type="match status" value="1"/>
</dbReference>
<evidence type="ECO:0000256" key="2">
    <source>
        <dbReference type="ARBA" id="ARBA00022475"/>
    </source>
</evidence>
<dbReference type="InterPro" id="IPR050482">
    <property type="entry name" value="Sensor_HK_TwoCompSys"/>
</dbReference>